<dbReference type="SUPFAM" id="SSF56784">
    <property type="entry name" value="HAD-like"/>
    <property type="match status" value="1"/>
</dbReference>
<dbReference type="SFLD" id="SFLDS00003">
    <property type="entry name" value="Haloacid_Dehalogenase"/>
    <property type="match status" value="1"/>
</dbReference>
<dbReference type="InterPro" id="IPR059000">
    <property type="entry name" value="ATPase_P-type_domA"/>
</dbReference>
<evidence type="ECO:0000256" key="1">
    <source>
        <dbReference type="ARBA" id="ARBA00004651"/>
    </source>
</evidence>
<protein>
    <recommendedName>
        <fullName evidence="9">Cation-transporting P-type ATPase N-terminal domain-containing protein</fullName>
    </recommendedName>
</protein>
<evidence type="ECO:0000256" key="2">
    <source>
        <dbReference type="ARBA" id="ARBA00022692"/>
    </source>
</evidence>
<evidence type="ECO:0000256" key="4">
    <source>
        <dbReference type="ARBA" id="ARBA00022840"/>
    </source>
</evidence>
<evidence type="ECO:0000256" key="5">
    <source>
        <dbReference type="ARBA" id="ARBA00022967"/>
    </source>
</evidence>
<dbReference type="InterPro" id="IPR018303">
    <property type="entry name" value="ATPase_P-typ_P_site"/>
</dbReference>
<dbReference type="Pfam" id="PF00702">
    <property type="entry name" value="Hydrolase"/>
    <property type="match status" value="1"/>
</dbReference>
<keyword evidence="3" id="KW-0547">Nucleotide-binding</keyword>
<gene>
    <name evidence="10" type="ORF">AUQ48_05385</name>
</gene>
<dbReference type="InterPro" id="IPR004014">
    <property type="entry name" value="ATPase_P-typ_cation-transptr_N"/>
</dbReference>
<dbReference type="InterPro" id="IPR001757">
    <property type="entry name" value="P_typ_ATPase"/>
</dbReference>
<feature type="transmembrane region" description="Helical" evidence="8">
    <location>
        <begin position="221"/>
        <end position="244"/>
    </location>
</feature>
<dbReference type="Gene3D" id="2.70.150.10">
    <property type="entry name" value="Calcium-transporting ATPase, cytoplasmic transduction domain A"/>
    <property type="match status" value="1"/>
</dbReference>
<dbReference type="InterPro" id="IPR023299">
    <property type="entry name" value="ATPase_P-typ_cyto_dom_N"/>
</dbReference>
<keyword evidence="4" id="KW-0067">ATP-binding</keyword>
<dbReference type="SFLD" id="SFLDF00027">
    <property type="entry name" value="p-type_atpase"/>
    <property type="match status" value="1"/>
</dbReference>
<dbReference type="Gene3D" id="3.40.1110.10">
    <property type="entry name" value="Calcium-transporting ATPase, cytoplasmic domain N"/>
    <property type="match status" value="1"/>
</dbReference>
<dbReference type="InterPro" id="IPR044492">
    <property type="entry name" value="P_typ_ATPase_HD_dom"/>
</dbReference>
<dbReference type="InterPro" id="IPR008250">
    <property type="entry name" value="ATPase_P-typ_transduc_dom_A_sf"/>
</dbReference>
<dbReference type="EMBL" id="LOMZ01000001">
    <property type="protein sequence ID" value="PLC11773.1"/>
    <property type="molecule type" value="Genomic_DNA"/>
</dbReference>
<dbReference type="GO" id="GO:0016887">
    <property type="term" value="F:ATP hydrolysis activity"/>
    <property type="evidence" value="ECO:0007669"/>
    <property type="project" value="InterPro"/>
</dbReference>
<dbReference type="InterPro" id="IPR036412">
    <property type="entry name" value="HAD-like_sf"/>
</dbReference>
<dbReference type="AlphaFoldDB" id="A0A2N4T0M1"/>
<dbReference type="PRINTS" id="PR00119">
    <property type="entry name" value="CATATPASE"/>
</dbReference>
<dbReference type="PANTHER" id="PTHR42861">
    <property type="entry name" value="CALCIUM-TRANSPORTING ATPASE"/>
    <property type="match status" value="1"/>
</dbReference>
<name>A0A2N4T0M1_9MICC</name>
<evidence type="ECO:0000256" key="6">
    <source>
        <dbReference type="ARBA" id="ARBA00022989"/>
    </source>
</evidence>
<dbReference type="SMART" id="SM00831">
    <property type="entry name" value="Cation_ATPase_N"/>
    <property type="match status" value="1"/>
</dbReference>
<organism evidence="10 11">
    <name type="scientific">Kocuria flava</name>
    <dbReference type="NCBI Taxonomy" id="446860"/>
    <lineage>
        <taxon>Bacteria</taxon>
        <taxon>Bacillati</taxon>
        <taxon>Actinomycetota</taxon>
        <taxon>Actinomycetes</taxon>
        <taxon>Micrococcales</taxon>
        <taxon>Micrococcaceae</taxon>
        <taxon>Kocuria</taxon>
    </lineage>
</organism>
<dbReference type="Pfam" id="PF00690">
    <property type="entry name" value="Cation_ATPase_N"/>
    <property type="match status" value="1"/>
</dbReference>
<dbReference type="InterPro" id="IPR023298">
    <property type="entry name" value="ATPase_P-typ_TM_dom_sf"/>
</dbReference>
<feature type="domain" description="Cation-transporting P-type ATPase N-terminal" evidence="9">
    <location>
        <begin position="1"/>
        <end position="58"/>
    </location>
</feature>
<feature type="transmembrane region" description="Helical" evidence="8">
    <location>
        <begin position="38"/>
        <end position="56"/>
    </location>
</feature>
<dbReference type="Gene3D" id="3.40.50.1000">
    <property type="entry name" value="HAD superfamily/HAD-like"/>
    <property type="match status" value="1"/>
</dbReference>
<keyword evidence="5" id="KW-1278">Translocase</keyword>
<dbReference type="GO" id="GO:0005524">
    <property type="term" value="F:ATP binding"/>
    <property type="evidence" value="ECO:0007669"/>
    <property type="project" value="UniProtKB-KW"/>
</dbReference>
<dbReference type="Gene3D" id="1.20.1110.10">
    <property type="entry name" value="Calcium-transporting ATPase, transmembrane domain"/>
    <property type="match status" value="1"/>
</dbReference>
<feature type="transmembrane region" description="Helical" evidence="8">
    <location>
        <begin position="62"/>
        <end position="83"/>
    </location>
</feature>
<keyword evidence="7 8" id="KW-0472">Membrane</keyword>
<dbReference type="GO" id="GO:0005886">
    <property type="term" value="C:plasma membrane"/>
    <property type="evidence" value="ECO:0007669"/>
    <property type="project" value="UniProtKB-SubCell"/>
</dbReference>
<dbReference type="PRINTS" id="PR00120">
    <property type="entry name" value="HATPASE"/>
</dbReference>
<keyword evidence="6 8" id="KW-1133">Transmembrane helix</keyword>
<evidence type="ECO:0000313" key="10">
    <source>
        <dbReference type="EMBL" id="PLC11773.1"/>
    </source>
</evidence>
<dbReference type="SUPFAM" id="SSF81653">
    <property type="entry name" value="Calcium ATPase, transduction domain A"/>
    <property type="match status" value="1"/>
</dbReference>
<dbReference type="NCBIfam" id="TIGR01494">
    <property type="entry name" value="ATPase_P-type"/>
    <property type="match status" value="2"/>
</dbReference>
<evidence type="ECO:0000256" key="8">
    <source>
        <dbReference type="SAM" id="Phobius"/>
    </source>
</evidence>
<dbReference type="SFLD" id="SFLDG00002">
    <property type="entry name" value="C1.7:_P-type_atpase_like"/>
    <property type="match status" value="1"/>
</dbReference>
<comment type="caution">
    <text evidence="10">The sequence shown here is derived from an EMBL/GenBank/DDBJ whole genome shotgun (WGS) entry which is preliminary data.</text>
</comment>
<sequence length="622" mass="63677">MTAAGWDEEEAARRLAADGPNELPGHGAGVWRVLLRQFANPVLVLLVLAAALSAATGDRANALIIGVIMVASTGLGFVNEYRAERTAQDLHRRVSHTVAVVRGGRDRAVDVKELVVGDVVRVGLGSIVPADLRVLGAQELEADESVLTGESVPVAKAAAPVPAGTPLAELASCLLMGTVVRHGDATAVVVATGTDARFGRIAQGLGERAPRTGFQAGLTRFSLLLVWIGLALMAGILVINLLLQRPFVDALLFSLAIAVGITPQLLPAVVSTSLAAGSRMLAREKVLVKRLTSIEDLGNMDVLVTDKTGTLTEGAVAFLEEVPAGDGGRPARWGLLCCEADPAAGGTGAGQNALDAALWQAVGPGGEHPAPVAGVRRVDLRPFDHLSRTSSVLVDGPDGTRTEVLKGAPEAVAAVCAEAAPGDGAVLQELFRRGLRVIAVAVRPAGQETELAPRPPAGFALEGYLAFVDRPKADAERSLRELAGLGVAVKVATGDNAVVAVTVCRGLGLNGPGGEVPVLTGEQVADLDDAALAEAAAPTLVFARVSPEQKARIVRLLRARHSVGYLGDGVNDALALHQADVGVSVDTGTDVAKDAADVVLLEKDLGDVARGSGAGGGSSPTP</sequence>
<evidence type="ECO:0000313" key="11">
    <source>
        <dbReference type="Proteomes" id="UP000234632"/>
    </source>
</evidence>
<dbReference type="RefSeq" id="WP_219588403.1">
    <property type="nucleotide sequence ID" value="NZ_LOMZ01000001.1"/>
</dbReference>
<keyword evidence="2 8" id="KW-0812">Transmembrane</keyword>
<accession>A0A2N4T0M1</accession>
<evidence type="ECO:0000256" key="3">
    <source>
        <dbReference type="ARBA" id="ARBA00022741"/>
    </source>
</evidence>
<dbReference type="Pfam" id="PF00122">
    <property type="entry name" value="E1-E2_ATPase"/>
    <property type="match status" value="1"/>
</dbReference>
<dbReference type="Proteomes" id="UP000234632">
    <property type="component" value="Unassembled WGS sequence"/>
</dbReference>
<evidence type="ECO:0000256" key="7">
    <source>
        <dbReference type="ARBA" id="ARBA00023136"/>
    </source>
</evidence>
<comment type="subcellular location">
    <subcellularLocation>
        <location evidence="1">Cell membrane</location>
        <topology evidence="1">Multi-pass membrane protein</topology>
    </subcellularLocation>
</comment>
<dbReference type="SUPFAM" id="SSF81665">
    <property type="entry name" value="Calcium ATPase, transmembrane domain M"/>
    <property type="match status" value="1"/>
</dbReference>
<proteinExistence type="predicted"/>
<dbReference type="PROSITE" id="PS00154">
    <property type="entry name" value="ATPASE_E1_E2"/>
    <property type="match status" value="1"/>
</dbReference>
<evidence type="ECO:0000259" key="9">
    <source>
        <dbReference type="SMART" id="SM00831"/>
    </source>
</evidence>
<reference evidence="10 11" key="1">
    <citation type="submission" date="2015-12" db="EMBL/GenBank/DDBJ databases">
        <authorList>
            <person name="Shamseldin A."/>
            <person name="Moawad H."/>
            <person name="Abd El-Rahim W.M."/>
            <person name="Sadowsky M.J."/>
        </authorList>
    </citation>
    <scope>NUCLEOTIDE SEQUENCE [LARGE SCALE GENOMIC DNA]</scope>
    <source>
        <strain evidence="10 11">S43</strain>
    </source>
</reference>
<dbReference type="InterPro" id="IPR023214">
    <property type="entry name" value="HAD_sf"/>
</dbReference>